<reference evidence="1" key="1">
    <citation type="submission" date="2021-06" db="EMBL/GenBank/DDBJ databases">
        <authorList>
            <person name="Kallberg Y."/>
            <person name="Tangrot J."/>
            <person name="Rosling A."/>
        </authorList>
    </citation>
    <scope>NUCLEOTIDE SEQUENCE</scope>
    <source>
        <strain evidence="1">UK204</strain>
    </source>
</reference>
<sequence>SWSDPNKSEPFDQDVITESRQQIHPRAYYTSKLLHFPEEVNDFLR</sequence>
<comment type="caution">
    <text evidence="1">The sequence shown here is derived from an EMBL/GenBank/DDBJ whole genome shotgun (WGS) entry which is preliminary data.</text>
</comment>
<gene>
    <name evidence="1" type="ORF">FCALED_LOCUS9105</name>
</gene>
<accession>A0A9N9CRW9</accession>
<evidence type="ECO:0000313" key="1">
    <source>
        <dbReference type="EMBL" id="CAG8611706.1"/>
    </source>
</evidence>
<organism evidence="1 2">
    <name type="scientific">Funneliformis caledonium</name>
    <dbReference type="NCBI Taxonomy" id="1117310"/>
    <lineage>
        <taxon>Eukaryota</taxon>
        <taxon>Fungi</taxon>
        <taxon>Fungi incertae sedis</taxon>
        <taxon>Mucoromycota</taxon>
        <taxon>Glomeromycotina</taxon>
        <taxon>Glomeromycetes</taxon>
        <taxon>Glomerales</taxon>
        <taxon>Glomeraceae</taxon>
        <taxon>Funneliformis</taxon>
    </lineage>
</organism>
<evidence type="ECO:0000313" key="2">
    <source>
        <dbReference type="Proteomes" id="UP000789570"/>
    </source>
</evidence>
<protein>
    <submittedName>
        <fullName evidence="1">5117_t:CDS:1</fullName>
    </submittedName>
</protein>
<feature type="non-terminal residue" evidence="1">
    <location>
        <position position="1"/>
    </location>
</feature>
<keyword evidence="2" id="KW-1185">Reference proteome</keyword>
<proteinExistence type="predicted"/>
<dbReference type="EMBL" id="CAJVPQ010002893">
    <property type="protein sequence ID" value="CAG8611706.1"/>
    <property type="molecule type" value="Genomic_DNA"/>
</dbReference>
<dbReference type="Proteomes" id="UP000789570">
    <property type="component" value="Unassembled WGS sequence"/>
</dbReference>
<dbReference type="AlphaFoldDB" id="A0A9N9CRW9"/>
<name>A0A9N9CRW9_9GLOM</name>